<evidence type="ECO:0000259" key="3">
    <source>
        <dbReference type="Pfam" id="PF01028"/>
    </source>
</evidence>
<dbReference type="InterPro" id="IPR051062">
    <property type="entry name" value="Topoisomerase_IB"/>
</dbReference>
<accession>A0AAV4VH03</accession>
<dbReference type="GO" id="GO:0003917">
    <property type="term" value="F:DNA topoisomerase type I (single strand cut, ATP-independent) activity"/>
    <property type="evidence" value="ECO:0007669"/>
    <property type="project" value="InterPro"/>
</dbReference>
<dbReference type="GO" id="GO:0005730">
    <property type="term" value="C:nucleolus"/>
    <property type="evidence" value="ECO:0007669"/>
    <property type="project" value="TreeGrafter"/>
</dbReference>
<protein>
    <submittedName>
        <fullName evidence="4">DNA topoisomerase 1</fullName>
    </submittedName>
</protein>
<gene>
    <name evidence="4" type="primary">Top1</name>
    <name evidence="4" type="ORF">CDAR_282491</name>
</gene>
<dbReference type="GO" id="GO:0003677">
    <property type="term" value="F:DNA binding"/>
    <property type="evidence" value="ECO:0007669"/>
    <property type="project" value="UniProtKB-UniRule"/>
</dbReference>
<comment type="caution">
    <text evidence="1">Lacks conserved residue(s) required for the propagation of feature annotation.</text>
</comment>
<dbReference type="InterPro" id="IPR013500">
    <property type="entry name" value="TopoI_cat_euk"/>
</dbReference>
<keyword evidence="2" id="KW-0175">Coiled coil</keyword>
<dbReference type="SUPFAM" id="SSF56349">
    <property type="entry name" value="DNA breaking-rejoining enzymes"/>
    <property type="match status" value="1"/>
</dbReference>
<dbReference type="PANTHER" id="PTHR10290">
    <property type="entry name" value="DNA TOPOISOMERASE I"/>
    <property type="match status" value="1"/>
</dbReference>
<feature type="coiled-coil region" evidence="2">
    <location>
        <begin position="64"/>
        <end position="91"/>
    </location>
</feature>
<dbReference type="InterPro" id="IPR011010">
    <property type="entry name" value="DNA_brk_join_enz"/>
</dbReference>
<dbReference type="GO" id="GO:0007059">
    <property type="term" value="P:chromosome segregation"/>
    <property type="evidence" value="ECO:0007669"/>
    <property type="project" value="TreeGrafter"/>
</dbReference>
<dbReference type="InterPro" id="IPR014727">
    <property type="entry name" value="TopoI_cat_a/b-sub_euk"/>
</dbReference>
<dbReference type="PANTHER" id="PTHR10290:SF3">
    <property type="entry name" value="DNA TOPOISOMERASE 1"/>
    <property type="match status" value="1"/>
</dbReference>
<evidence type="ECO:0000313" key="5">
    <source>
        <dbReference type="Proteomes" id="UP001054837"/>
    </source>
</evidence>
<dbReference type="PROSITE" id="PS52038">
    <property type="entry name" value="TOPO_IB_2"/>
    <property type="match status" value="1"/>
</dbReference>
<keyword evidence="1" id="KW-0238">DNA-binding</keyword>
<name>A0AAV4VH03_9ARAC</name>
<dbReference type="Proteomes" id="UP001054837">
    <property type="component" value="Unassembled WGS sequence"/>
</dbReference>
<feature type="domain" description="DNA topoisomerase I catalytic core eukaryotic-type" evidence="3">
    <location>
        <begin position="1"/>
        <end position="84"/>
    </location>
</feature>
<evidence type="ECO:0000256" key="2">
    <source>
        <dbReference type="SAM" id="Coils"/>
    </source>
</evidence>
<dbReference type="Pfam" id="PF01028">
    <property type="entry name" value="Topoisom_I"/>
    <property type="match status" value="1"/>
</dbReference>
<dbReference type="Gene3D" id="1.10.132.10">
    <property type="match status" value="1"/>
</dbReference>
<dbReference type="GO" id="GO:0006265">
    <property type="term" value="P:DNA topological change"/>
    <property type="evidence" value="ECO:0007669"/>
    <property type="project" value="InterPro"/>
</dbReference>
<dbReference type="EMBL" id="BPLQ01013006">
    <property type="protein sequence ID" value="GIY69119.1"/>
    <property type="molecule type" value="Genomic_DNA"/>
</dbReference>
<dbReference type="GO" id="GO:0006260">
    <property type="term" value="P:DNA replication"/>
    <property type="evidence" value="ECO:0007669"/>
    <property type="project" value="TreeGrafter"/>
</dbReference>
<reference evidence="4 5" key="1">
    <citation type="submission" date="2021-06" db="EMBL/GenBank/DDBJ databases">
        <title>Caerostris darwini draft genome.</title>
        <authorList>
            <person name="Kono N."/>
            <person name="Arakawa K."/>
        </authorList>
    </citation>
    <scope>NUCLEOTIDE SEQUENCE [LARGE SCALE GENOMIC DNA]</scope>
</reference>
<sequence length="120" mass="13054">MEGLTAKVFHTYNASNTLQNRLNLLTKDYMSVPQKVAAYNRAKTDVAVLCNHQRTVSESFIKSRDILQSKMNALVLQITELDKEVKAAKKKTHTSASAEEKAAAARSAAAAAKRTAVTGC</sequence>
<dbReference type="GO" id="GO:0005694">
    <property type="term" value="C:chromosome"/>
    <property type="evidence" value="ECO:0007669"/>
    <property type="project" value="InterPro"/>
</dbReference>
<comment type="caution">
    <text evidence="4">The sequence shown here is derived from an EMBL/GenBank/DDBJ whole genome shotgun (WGS) entry which is preliminary data.</text>
</comment>
<keyword evidence="5" id="KW-1185">Reference proteome</keyword>
<evidence type="ECO:0000256" key="1">
    <source>
        <dbReference type="PROSITE-ProRule" id="PRU01382"/>
    </source>
</evidence>
<evidence type="ECO:0000313" key="4">
    <source>
        <dbReference type="EMBL" id="GIY69119.1"/>
    </source>
</evidence>
<proteinExistence type="predicted"/>
<dbReference type="AlphaFoldDB" id="A0AAV4VH03"/>
<organism evidence="4 5">
    <name type="scientific">Caerostris darwini</name>
    <dbReference type="NCBI Taxonomy" id="1538125"/>
    <lineage>
        <taxon>Eukaryota</taxon>
        <taxon>Metazoa</taxon>
        <taxon>Ecdysozoa</taxon>
        <taxon>Arthropoda</taxon>
        <taxon>Chelicerata</taxon>
        <taxon>Arachnida</taxon>
        <taxon>Araneae</taxon>
        <taxon>Araneomorphae</taxon>
        <taxon>Entelegynae</taxon>
        <taxon>Araneoidea</taxon>
        <taxon>Araneidae</taxon>
        <taxon>Caerostris</taxon>
    </lineage>
</organism>